<organism evidence="1">
    <name type="scientific">marine sediment metagenome</name>
    <dbReference type="NCBI Taxonomy" id="412755"/>
    <lineage>
        <taxon>unclassified sequences</taxon>
        <taxon>metagenomes</taxon>
        <taxon>ecological metagenomes</taxon>
    </lineage>
</organism>
<protein>
    <submittedName>
        <fullName evidence="1">Uncharacterized protein</fullName>
    </submittedName>
</protein>
<accession>A0A0F8WFP9</accession>
<reference evidence="1" key="1">
    <citation type="journal article" date="2015" name="Nature">
        <title>Complex archaea that bridge the gap between prokaryotes and eukaryotes.</title>
        <authorList>
            <person name="Spang A."/>
            <person name="Saw J.H."/>
            <person name="Jorgensen S.L."/>
            <person name="Zaremba-Niedzwiedzka K."/>
            <person name="Martijn J."/>
            <person name="Lind A.E."/>
            <person name="van Eijk R."/>
            <person name="Schleper C."/>
            <person name="Guy L."/>
            <person name="Ettema T.J."/>
        </authorList>
    </citation>
    <scope>NUCLEOTIDE SEQUENCE</scope>
</reference>
<comment type="caution">
    <text evidence="1">The sequence shown here is derived from an EMBL/GenBank/DDBJ whole genome shotgun (WGS) entry which is preliminary data.</text>
</comment>
<dbReference type="AlphaFoldDB" id="A0A0F8WFP9"/>
<proteinExistence type="predicted"/>
<evidence type="ECO:0000313" key="1">
    <source>
        <dbReference type="EMBL" id="KKK55403.1"/>
    </source>
</evidence>
<sequence length="22" mass="2282">MAAWDIDSIGNSGTCNDGLEGR</sequence>
<name>A0A0F8WFP9_9ZZZZ</name>
<feature type="non-terminal residue" evidence="1">
    <location>
        <position position="22"/>
    </location>
</feature>
<gene>
    <name evidence="1" type="ORF">LCGC14_3074920</name>
</gene>
<dbReference type="EMBL" id="LAZR01065508">
    <property type="protein sequence ID" value="KKK55403.1"/>
    <property type="molecule type" value="Genomic_DNA"/>
</dbReference>